<gene>
    <name evidence="6" type="primary">LOC105058245</name>
</gene>
<dbReference type="GO" id="GO:0005829">
    <property type="term" value="C:cytosol"/>
    <property type="evidence" value="ECO:0007669"/>
    <property type="project" value="TreeGrafter"/>
</dbReference>
<evidence type="ECO:0000313" key="6">
    <source>
        <dbReference type="RefSeq" id="XP_029124393.1"/>
    </source>
</evidence>
<keyword evidence="5" id="KW-1185">Reference proteome</keyword>
<keyword evidence="2 3" id="KW-0175">Coiled coil</keyword>
<reference evidence="6" key="1">
    <citation type="submission" date="2025-08" db="UniProtKB">
        <authorList>
            <consortium name="RefSeq"/>
        </authorList>
    </citation>
    <scope>IDENTIFICATION</scope>
</reference>
<dbReference type="GO" id="GO:0009904">
    <property type="term" value="P:chloroplast accumulation movement"/>
    <property type="evidence" value="ECO:0007669"/>
    <property type="project" value="TreeGrafter"/>
</dbReference>
<feature type="coiled-coil region" evidence="3">
    <location>
        <begin position="569"/>
        <end position="596"/>
    </location>
</feature>
<feature type="region of interest" description="Disordered" evidence="4">
    <location>
        <begin position="1"/>
        <end position="35"/>
    </location>
</feature>
<evidence type="ECO:0000256" key="1">
    <source>
        <dbReference type="ARBA" id="ARBA00005485"/>
    </source>
</evidence>
<dbReference type="Pfam" id="PF05701">
    <property type="entry name" value="WEMBL"/>
    <property type="match status" value="1"/>
</dbReference>
<comment type="similarity">
    <text evidence="1">Belongs to the WEB family.</text>
</comment>
<dbReference type="PANTHER" id="PTHR32054:SF31">
    <property type="entry name" value="PROTEIN WEAK CHLOROPLAST MOVEMENT UNDER BLUE LIGHT 1"/>
    <property type="match status" value="1"/>
</dbReference>
<sequence length="826" mass="92357">RNIYQTEDIEGNSSAEFSIATSSSQKGPTNPKPPAFPIINEIIDANQQNRAMIKDSELLPSNFHNGLPPVQMASSSSEILNELQITRKDAIPASSEACSNQAAHKLDQSEEQDHEPLHKFEDGCTLTIASSKLQETEGRLHVLTSELKHSQVEVGSTQRKTSKLSDHLEQVIENRGLVDTATPFESVKEAVTKFGGHVDWKAQKAMTLQKQQHVQLQLEKIQEEIPEYKKQYEIAEDAKAEVLKELDSTKRLIEELKLSLEKAQIQEALAKQDSELADLRVKEMKQGITNGTSVAAKTQLEVAKERQTTAGAELKSVKDELEALKREYVALVNERNVAIGKAGESTFASKEIEKTLEDLTLELITTKKSLESAQAAHLEAEEQRISATLAWKEDKLNWEKELKQAERELQHLNEQLLLVNDLKSKLDTSSTLLFNLKSEFAAYMKAKLSQESENIGNENPADEKGETKTTRTTIPAKLARTKIELGEVKTNIETAKDEVSCLRVAASSLKCELERETRALTTMKQREGLASMSVLSLEAELNQTNTEVELISMKEKEAQEKMVDVPKMLQQATQEADQAKTIAHLAREELTHAKEEAEQVKAGASTMEIRLYAALKEIEAAKASEKLALSAVKALEASEQAAGLETNDSTSGVSLPLDEYYSLSKKASEAEELANKQVISAIKQIKAAKESESRCLDKLEEANRKIEEKKKALRDAMENAEKAEEGKLRVEQELRKWRSEHEEQPKARDAALDLANFSYFEETGESNSLVNEEEPAPHVRPQITTLREHLQWNETTDIMPKPKLGRRLFFPRIVISLARKKAESLK</sequence>
<proteinExistence type="inferred from homology"/>
<dbReference type="PANTHER" id="PTHR32054">
    <property type="entry name" value="HEAVY CHAIN, PUTATIVE, EXPRESSED-RELATED-RELATED"/>
    <property type="match status" value="1"/>
</dbReference>
<feature type="coiled-coil region" evidence="3">
    <location>
        <begin position="307"/>
        <end position="422"/>
    </location>
</feature>
<dbReference type="GO" id="GO:0009903">
    <property type="term" value="P:chloroplast avoidance movement"/>
    <property type="evidence" value="ECO:0007669"/>
    <property type="project" value="TreeGrafter"/>
</dbReference>
<evidence type="ECO:0000313" key="5">
    <source>
        <dbReference type="Proteomes" id="UP000504607"/>
    </source>
</evidence>
<feature type="coiled-coil region" evidence="3">
    <location>
        <begin position="682"/>
        <end position="740"/>
    </location>
</feature>
<evidence type="ECO:0000256" key="4">
    <source>
        <dbReference type="SAM" id="MobiDB-lite"/>
    </source>
</evidence>
<feature type="non-terminal residue" evidence="6">
    <location>
        <position position="1"/>
    </location>
</feature>
<dbReference type="OrthoDB" id="1931671at2759"/>
<dbReference type="AlphaFoldDB" id="A0A8N4IJC2"/>
<feature type="compositionally biased region" description="Low complexity" evidence="4">
    <location>
        <begin position="13"/>
        <end position="24"/>
    </location>
</feature>
<accession>A0A8N4IJC2</accession>
<evidence type="ECO:0000256" key="2">
    <source>
        <dbReference type="ARBA" id="ARBA00023054"/>
    </source>
</evidence>
<evidence type="ECO:0000256" key="3">
    <source>
        <dbReference type="SAM" id="Coils"/>
    </source>
</evidence>
<organism evidence="5 6">
    <name type="scientific">Elaeis guineensis var. tenera</name>
    <name type="common">Oil palm</name>
    <dbReference type="NCBI Taxonomy" id="51953"/>
    <lineage>
        <taxon>Eukaryota</taxon>
        <taxon>Viridiplantae</taxon>
        <taxon>Streptophyta</taxon>
        <taxon>Embryophyta</taxon>
        <taxon>Tracheophyta</taxon>
        <taxon>Spermatophyta</taxon>
        <taxon>Magnoliopsida</taxon>
        <taxon>Liliopsida</taxon>
        <taxon>Arecaceae</taxon>
        <taxon>Arecoideae</taxon>
        <taxon>Cocoseae</taxon>
        <taxon>Elaeidinae</taxon>
        <taxon>Elaeis</taxon>
    </lineage>
</organism>
<feature type="coiled-coil region" evidence="3">
    <location>
        <begin position="211"/>
        <end position="282"/>
    </location>
</feature>
<dbReference type="RefSeq" id="XP_029124393.1">
    <property type="nucleotide sequence ID" value="XM_029268560.1"/>
</dbReference>
<protein>
    <submittedName>
        <fullName evidence="6">Protein WEAK CHLOROPLAST MOVEMENT UNDER BLUE LIGHT 1</fullName>
    </submittedName>
</protein>
<dbReference type="Proteomes" id="UP000504607">
    <property type="component" value="Chromosome 15"/>
</dbReference>
<name>A0A8N4IJC2_ELAGV</name>
<dbReference type="InterPro" id="IPR008545">
    <property type="entry name" value="Web"/>
</dbReference>
<feature type="coiled-coil region" evidence="3">
    <location>
        <begin position="478"/>
        <end position="526"/>
    </location>
</feature>